<evidence type="ECO:0000256" key="1">
    <source>
        <dbReference type="SAM" id="MobiDB-lite"/>
    </source>
</evidence>
<evidence type="ECO:0000313" key="3">
    <source>
        <dbReference type="Proteomes" id="UP001633002"/>
    </source>
</evidence>
<accession>A0ABD3ID26</accession>
<name>A0ABD3ID26_9MARC</name>
<dbReference type="AlphaFoldDB" id="A0ABD3ID26"/>
<protein>
    <submittedName>
        <fullName evidence="2">Uncharacterized protein</fullName>
    </submittedName>
</protein>
<keyword evidence="3" id="KW-1185">Reference proteome</keyword>
<gene>
    <name evidence="2" type="ORF">R1sor_017431</name>
</gene>
<feature type="region of interest" description="Disordered" evidence="1">
    <location>
        <begin position="248"/>
        <end position="271"/>
    </location>
</feature>
<proteinExistence type="predicted"/>
<dbReference type="EMBL" id="JBJQOH010000001">
    <property type="protein sequence ID" value="KAL3699409.1"/>
    <property type="molecule type" value="Genomic_DNA"/>
</dbReference>
<evidence type="ECO:0000313" key="2">
    <source>
        <dbReference type="EMBL" id="KAL3699409.1"/>
    </source>
</evidence>
<comment type="caution">
    <text evidence="2">The sequence shown here is derived from an EMBL/GenBank/DDBJ whole genome shotgun (WGS) entry which is preliminary data.</text>
</comment>
<sequence>MTNTRSKGKKARPSTTEHDIRLAAVKVEPLKEKELLQFRIWGLGTLLNQDWSHLNAPLIREMISYRDQKFALPEHFNLRGQPDKWTPDVWAKVYHLPPPTLGGFRIMKATKLETLISLEVVTKRSANSGIHEGDILVTPEFRRFCKVLNPIFTPQRPEYYQQNLLEFFFHAYKGLTEPNYPRVDWGHAIAQCVERQASSAGRVADYCCLSPYLVHLYTMAGENQPVDSFYSEVTPKPLKKVKKFVMEMSEDEETPPPTPSVADPTPPPQPEVRDMEVHMEEVFEDLASTWKSKALEAVNGFLKPISTYVIPTPPTVDPEVKNLKILVQKWQDLATSHHEQLRALASKVKDIKETLFPKYLATLRSKIEDVTRIAELEAHMEGLDLEVPEKVTPSPAEALRSQLLAQMEGLARVLLGEGEGPAVSFKWTHGTREELMAPVAIPDSLEAEIGGSSSS</sequence>
<organism evidence="2 3">
    <name type="scientific">Riccia sorocarpa</name>
    <dbReference type="NCBI Taxonomy" id="122646"/>
    <lineage>
        <taxon>Eukaryota</taxon>
        <taxon>Viridiplantae</taxon>
        <taxon>Streptophyta</taxon>
        <taxon>Embryophyta</taxon>
        <taxon>Marchantiophyta</taxon>
        <taxon>Marchantiopsida</taxon>
        <taxon>Marchantiidae</taxon>
        <taxon>Marchantiales</taxon>
        <taxon>Ricciaceae</taxon>
        <taxon>Riccia</taxon>
    </lineage>
</organism>
<dbReference type="Proteomes" id="UP001633002">
    <property type="component" value="Unassembled WGS sequence"/>
</dbReference>
<reference evidence="2 3" key="1">
    <citation type="submission" date="2024-09" db="EMBL/GenBank/DDBJ databases">
        <title>Chromosome-scale assembly of Riccia sorocarpa.</title>
        <authorList>
            <person name="Paukszto L."/>
        </authorList>
    </citation>
    <scope>NUCLEOTIDE SEQUENCE [LARGE SCALE GENOMIC DNA]</scope>
    <source>
        <strain evidence="2">LP-2024</strain>
        <tissue evidence="2">Aerial parts of the thallus</tissue>
    </source>
</reference>
<feature type="compositionally biased region" description="Pro residues" evidence="1">
    <location>
        <begin position="255"/>
        <end position="270"/>
    </location>
</feature>